<feature type="domain" description="Myb-like" evidence="3">
    <location>
        <begin position="164"/>
        <end position="213"/>
    </location>
</feature>
<evidence type="ECO:0000313" key="5">
    <source>
        <dbReference type="Proteomes" id="UP000515123"/>
    </source>
</evidence>
<reference evidence="5" key="1">
    <citation type="journal article" date="2015" name="Nat. Genet.">
        <title>The pineapple genome and the evolution of CAM photosynthesis.</title>
        <authorList>
            <person name="Ming R."/>
            <person name="VanBuren R."/>
            <person name="Wai C.M."/>
            <person name="Tang H."/>
            <person name="Schatz M.C."/>
            <person name="Bowers J.E."/>
            <person name="Lyons E."/>
            <person name="Wang M.L."/>
            <person name="Chen J."/>
            <person name="Biggers E."/>
            <person name="Zhang J."/>
            <person name="Huang L."/>
            <person name="Zhang L."/>
            <person name="Miao W."/>
            <person name="Zhang J."/>
            <person name="Ye Z."/>
            <person name="Miao C."/>
            <person name="Lin Z."/>
            <person name="Wang H."/>
            <person name="Zhou H."/>
            <person name="Yim W.C."/>
            <person name="Priest H.D."/>
            <person name="Zheng C."/>
            <person name="Woodhouse M."/>
            <person name="Edger P.P."/>
            <person name="Guyot R."/>
            <person name="Guo H.B."/>
            <person name="Guo H."/>
            <person name="Zheng G."/>
            <person name="Singh R."/>
            <person name="Sharma A."/>
            <person name="Min X."/>
            <person name="Zheng Y."/>
            <person name="Lee H."/>
            <person name="Gurtowski J."/>
            <person name="Sedlazeck F.J."/>
            <person name="Harkess A."/>
            <person name="McKain M.R."/>
            <person name="Liao Z."/>
            <person name="Fang J."/>
            <person name="Liu J."/>
            <person name="Zhang X."/>
            <person name="Zhang Q."/>
            <person name="Hu W."/>
            <person name="Qin Y."/>
            <person name="Wang K."/>
            <person name="Chen L.Y."/>
            <person name="Shirley N."/>
            <person name="Lin Y.R."/>
            <person name="Liu L.Y."/>
            <person name="Hernandez A.G."/>
            <person name="Wright C.L."/>
            <person name="Bulone V."/>
            <person name="Tuskan G.A."/>
            <person name="Heath K."/>
            <person name="Zee F."/>
            <person name="Moore P.H."/>
            <person name="Sunkar R."/>
            <person name="Leebens-Mack J.H."/>
            <person name="Mockler T."/>
            <person name="Bennetzen J.L."/>
            <person name="Freeling M."/>
            <person name="Sankoff D."/>
            <person name="Paterson A.H."/>
            <person name="Zhu X."/>
            <person name="Yang X."/>
            <person name="Smith J.A."/>
            <person name="Cushman J.C."/>
            <person name="Paull R.E."/>
            <person name="Yu Q."/>
        </authorList>
    </citation>
    <scope>NUCLEOTIDE SEQUENCE [LARGE SCALE GENOMIC DNA]</scope>
    <source>
        <strain evidence="5">cv. F153</strain>
    </source>
</reference>
<organism evidence="5 6">
    <name type="scientific">Ananas comosus</name>
    <name type="common">Pineapple</name>
    <name type="synonym">Ananas ananas</name>
    <dbReference type="NCBI Taxonomy" id="4615"/>
    <lineage>
        <taxon>Eukaryota</taxon>
        <taxon>Viridiplantae</taxon>
        <taxon>Streptophyta</taxon>
        <taxon>Embryophyta</taxon>
        <taxon>Tracheophyta</taxon>
        <taxon>Spermatophyta</taxon>
        <taxon>Magnoliopsida</taxon>
        <taxon>Liliopsida</taxon>
        <taxon>Poales</taxon>
        <taxon>Bromeliaceae</taxon>
        <taxon>Bromelioideae</taxon>
        <taxon>Ananas</taxon>
    </lineage>
</organism>
<feature type="region of interest" description="Disordered" evidence="2">
    <location>
        <begin position="218"/>
        <end position="238"/>
    </location>
</feature>
<sequence>MATEKKATINEDDVSLLLQRYPATTILTLLQEVSQFASPKVDWNTLVKRTSTGITSACEYQMIWRHLAYKHILQEKIDDGAELLDDESDLEFEVEAVPVADEETSSEVAACVKVLCSSGSEPGPISTNAEAPLAQNIPDQKQSLPVGTTAEELDGNGPAASSGPPKKKRKLWTKEEDMELIAAVQKCGEGNWASILKGDFKHDRTPSQLSQRWGVIKRQASLNQNNGNKSSSLASSEERKAAQKALSLAINMPMTGSLPTFLSGATNLTSQGSSTMSATLSEATPSSTPHPLNQLLQSAKPLVPQKTLNPLIKPLNTSKKQAASNTKASSIGPNPLIQAAAFAAGGRIATPSTAASLLKAAQSKSAFHIRPRGLNLSSSVATLKPSLAATINIKQPLNARHVRPVTAPSPPVVNSGTSSTSLKEKNQEVQAPEQAIEQTVSTTKISNSQDNTKQGNGNGPASINVDESLTKEVGDADTKDLDESKANDQPTVSNSVVTEATEADENKTVSNGAGGAQVSSEHALGPLTEAACDSGGMNEGKPENQVMDPEPKNEVSGDMDANAKSAIGDHVGASSEKTDI</sequence>
<dbReference type="InterPro" id="IPR001005">
    <property type="entry name" value="SANT/Myb"/>
</dbReference>
<dbReference type="AlphaFoldDB" id="A0A6P5GV50"/>
<feature type="compositionally biased region" description="Polar residues" evidence="2">
    <location>
        <begin position="436"/>
        <end position="465"/>
    </location>
</feature>
<evidence type="ECO:0000256" key="1">
    <source>
        <dbReference type="ARBA" id="ARBA00023125"/>
    </source>
</evidence>
<protein>
    <submittedName>
        <fullName evidence="6">Uncharacterized protein LOC109726508 isoform X1</fullName>
    </submittedName>
</protein>
<dbReference type="GO" id="GO:0003677">
    <property type="term" value="F:DNA binding"/>
    <property type="evidence" value="ECO:0007669"/>
    <property type="project" value="UniProtKB-KW"/>
</dbReference>
<dbReference type="OrthoDB" id="608866at2759"/>
<proteinExistence type="predicted"/>
<reference evidence="6" key="2">
    <citation type="submission" date="2025-08" db="UniProtKB">
        <authorList>
            <consortium name="RefSeq"/>
        </authorList>
    </citation>
    <scope>IDENTIFICATION</scope>
    <source>
        <tissue evidence="6">Leaf</tissue>
    </source>
</reference>
<feature type="compositionally biased region" description="Polar residues" evidence="2">
    <location>
        <begin position="487"/>
        <end position="498"/>
    </location>
</feature>
<dbReference type="PROSITE" id="PS51294">
    <property type="entry name" value="HTH_MYB"/>
    <property type="match status" value="1"/>
</dbReference>
<keyword evidence="5" id="KW-1185">Reference proteome</keyword>
<dbReference type="CDD" id="cd11660">
    <property type="entry name" value="SANT_TRF"/>
    <property type="match status" value="1"/>
</dbReference>
<gene>
    <name evidence="6" type="primary">LOC109726508</name>
</gene>
<name>A0A6P5GV50_ANACO</name>
<dbReference type="SUPFAM" id="SSF46689">
    <property type="entry name" value="Homeodomain-like"/>
    <property type="match status" value="1"/>
</dbReference>
<dbReference type="SMART" id="SM00717">
    <property type="entry name" value="SANT"/>
    <property type="match status" value="1"/>
</dbReference>
<evidence type="ECO:0000259" key="4">
    <source>
        <dbReference type="PROSITE" id="PS51294"/>
    </source>
</evidence>
<dbReference type="Gene3D" id="1.10.10.60">
    <property type="entry name" value="Homeodomain-like"/>
    <property type="match status" value="1"/>
</dbReference>
<dbReference type="InterPro" id="IPR009057">
    <property type="entry name" value="Homeodomain-like_sf"/>
</dbReference>
<feature type="domain" description="HTH myb-type" evidence="4">
    <location>
        <begin position="165"/>
        <end position="221"/>
    </location>
</feature>
<dbReference type="Pfam" id="PF00249">
    <property type="entry name" value="Myb_DNA-binding"/>
    <property type="match status" value="1"/>
</dbReference>
<evidence type="ECO:0000256" key="2">
    <source>
        <dbReference type="SAM" id="MobiDB-lite"/>
    </source>
</evidence>
<feature type="region of interest" description="Disordered" evidence="2">
    <location>
        <begin position="478"/>
        <end position="580"/>
    </location>
</feature>
<dbReference type="InterPro" id="IPR017930">
    <property type="entry name" value="Myb_dom"/>
</dbReference>
<feature type="region of interest" description="Disordered" evidence="2">
    <location>
        <begin position="400"/>
        <end position="465"/>
    </location>
</feature>
<keyword evidence="1" id="KW-0238">DNA-binding</keyword>
<feature type="compositionally biased region" description="Polar residues" evidence="2">
    <location>
        <begin position="220"/>
        <end position="235"/>
    </location>
</feature>
<evidence type="ECO:0000259" key="3">
    <source>
        <dbReference type="PROSITE" id="PS50090"/>
    </source>
</evidence>
<evidence type="ECO:0000313" key="6">
    <source>
        <dbReference type="RefSeq" id="XP_020111712.1"/>
    </source>
</evidence>
<dbReference type="GeneID" id="109726508"/>
<accession>A0A6P5GV50</accession>
<dbReference type="Proteomes" id="UP000515123">
    <property type="component" value="Linkage group 21"/>
</dbReference>
<feature type="compositionally biased region" description="Polar residues" evidence="2">
    <location>
        <begin position="412"/>
        <end position="421"/>
    </location>
</feature>
<dbReference type="RefSeq" id="XP_020111712.1">
    <property type="nucleotide sequence ID" value="XM_020256123.1"/>
</dbReference>
<feature type="region of interest" description="Disordered" evidence="2">
    <location>
        <begin position="148"/>
        <end position="170"/>
    </location>
</feature>
<dbReference type="PANTHER" id="PTHR47206:SF1">
    <property type="entry name" value="HOMEODOMAIN-LIKE SUPERFAMILY PROTEIN"/>
    <property type="match status" value="1"/>
</dbReference>
<dbReference type="PANTHER" id="PTHR47206">
    <property type="entry name" value="HOMEODOMAIN-LIKE SUPERFAMILY PROTEIN"/>
    <property type="match status" value="1"/>
</dbReference>
<dbReference type="PROSITE" id="PS50090">
    <property type="entry name" value="MYB_LIKE"/>
    <property type="match status" value="1"/>
</dbReference>
<dbReference type="Gramene" id="Aco007886.1.mrna1">
    <property type="protein sequence ID" value="Aco007886.1.mrna1"/>
    <property type="gene ID" value="Aco007886.1.path1"/>
</dbReference>